<gene>
    <name evidence="1" type="ORF">Ocin01_12238</name>
</gene>
<dbReference type="EMBL" id="LJIJ01000803">
    <property type="protein sequence ID" value="ODM94455.1"/>
    <property type="molecule type" value="Genomic_DNA"/>
</dbReference>
<comment type="caution">
    <text evidence="1">The sequence shown here is derived from an EMBL/GenBank/DDBJ whole genome shotgun (WGS) entry which is preliminary data.</text>
</comment>
<reference evidence="1 2" key="1">
    <citation type="journal article" date="2016" name="Genome Biol. Evol.">
        <title>Gene Family Evolution Reflects Adaptation to Soil Environmental Stressors in the Genome of the Collembolan Orchesella cincta.</title>
        <authorList>
            <person name="Faddeeva-Vakhrusheva A."/>
            <person name="Derks M.F."/>
            <person name="Anvar S.Y."/>
            <person name="Agamennone V."/>
            <person name="Suring W."/>
            <person name="Smit S."/>
            <person name="van Straalen N.M."/>
            <person name="Roelofs D."/>
        </authorList>
    </citation>
    <scope>NUCLEOTIDE SEQUENCE [LARGE SCALE GENOMIC DNA]</scope>
    <source>
        <tissue evidence="1">Mixed pool</tissue>
    </source>
</reference>
<name>A0A1D2MNN3_ORCCI</name>
<evidence type="ECO:0000313" key="2">
    <source>
        <dbReference type="Proteomes" id="UP000094527"/>
    </source>
</evidence>
<dbReference type="AlphaFoldDB" id="A0A1D2MNN3"/>
<dbReference type="Proteomes" id="UP000094527">
    <property type="component" value="Unassembled WGS sequence"/>
</dbReference>
<evidence type="ECO:0000313" key="1">
    <source>
        <dbReference type="EMBL" id="ODM94455.1"/>
    </source>
</evidence>
<organism evidence="1 2">
    <name type="scientific">Orchesella cincta</name>
    <name type="common">Springtail</name>
    <name type="synonym">Podura cincta</name>
    <dbReference type="NCBI Taxonomy" id="48709"/>
    <lineage>
        <taxon>Eukaryota</taxon>
        <taxon>Metazoa</taxon>
        <taxon>Ecdysozoa</taxon>
        <taxon>Arthropoda</taxon>
        <taxon>Hexapoda</taxon>
        <taxon>Collembola</taxon>
        <taxon>Entomobryomorpha</taxon>
        <taxon>Entomobryoidea</taxon>
        <taxon>Orchesellidae</taxon>
        <taxon>Orchesellinae</taxon>
        <taxon>Orchesella</taxon>
    </lineage>
</organism>
<accession>A0A1D2MNN3</accession>
<keyword evidence="2" id="KW-1185">Reference proteome</keyword>
<protein>
    <submittedName>
        <fullName evidence="1">Uncharacterized protein</fullName>
    </submittedName>
</protein>
<proteinExistence type="predicted"/>
<sequence length="133" mass="15511">MGRRKEVHKKACARFVCTRESCGKSWISMHSWKQYLEYCEDCGKEAVTVNIKDQKLDLDNFDCPSCGEFWQSLHDAEETGRQCFCGNYVYSSGGQKRFGRHYWLECVKGCGSKWEDHNTDREFGQRCTNVGPW</sequence>